<name>A0A1V9XLN3_9ACAR</name>
<dbReference type="InParanoid" id="A0A1V9XLN3"/>
<dbReference type="EMBL" id="MNPL01008088">
    <property type="protein sequence ID" value="OQR74376.1"/>
    <property type="molecule type" value="Genomic_DNA"/>
</dbReference>
<organism evidence="7 8">
    <name type="scientific">Tropilaelaps mercedesae</name>
    <dbReference type="NCBI Taxonomy" id="418985"/>
    <lineage>
        <taxon>Eukaryota</taxon>
        <taxon>Metazoa</taxon>
        <taxon>Ecdysozoa</taxon>
        <taxon>Arthropoda</taxon>
        <taxon>Chelicerata</taxon>
        <taxon>Arachnida</taxon>
        <taxon>Acari</taxon>
        <taxon>Parasitiformes</taxon>
        <taxon>Mesostigmata</taxon>
        <taxon>Gamasina</taxon>
        <taxon>Dermanyssoidea</taxon>
        <taxon>Laelapidae</taxon>
        <taxon>Tropilaelaps</taxon>
    </lineage>
</organism>
<comment type="caution">
    <text evidence="7">The sequence shown here is derived from an EMBL/GenBank/DDBJ whole genome shotgun (WGS) entry which is preliminary data.</text>
</comment>
<keyword evidence="8" id="KW-1185">Reference proteome</keyword>
<accession>A0A1V9XLN3</accession>
<evidence type="ECO:0000256" key="4">
    <source>
        <dbReference type="ARBA" id="ARBA00023170"/>
    </source>
</evidence>
<keyword evidence="4 7" id="KW-0675">Receptor</keyword>
<dbReference type="GO" id="GO:0009755">
    <property type="term" value="P:hormone-mediated signaling pathway"/>
    <property type="evidence" value="ECO:0007669"/>
    <property type="project" value="TreeGrafter"/>
</dbReference>
<keyword evidence="5" id="KW-0807">Transducer</keyword>
<dbReference type="AlphaFoldDB" id="A0A1V9XLN3"/>
<sequence>DLSETSIKSLPTKGLENIEDLSLRNVHTLLVFPSVYNFRYIKRAELTYPYHCCAFKFPETQNPAEHNRFTRSCSHDRRPPDQMGFIKFLQAHIWLARQFSSWFAPKRSARVGSGNALVTVSSNGQHNSDHTYRSYAASESPHKSTRVAASVPPGLPLGTQGTAHSESAYNIRHTHRHTRRREKRNRHLGDSPGPTMGEISAVDPHLQHYSGQAYSTETPTYGRIIGMVPITKLDPNDGNWRASFDLHDVTATQ</sequence>
<feature type="region of interest" description="Disordered" evidence="6">
    <location>
        <begin position="172"/>
        <end position="195"/>
    </location>
</feature>
<evidence type="ECO:0000313" key="7">
    <source>
        <dbReference type="EMBL" id="OQR74376.1"/>
    </source>
</evidence>
<dbReference type="OrthoDB" id="5981530at2759"/>
<keyword evidence="3" id="KW-0297">G-protein coupled receptor</keyword>
<dbReference type="PANTHER" id="PTHR24372:SF74">
    <property type="entry name" value="LP13728P"/>
    <property type="match status" value="1"/>
</dbReference>
<evidence type="ECO:0000256" key="3">
    <source>
        <dbReference type="ARBA" id="ARBA00023040"/>
    </source>
</evidence>
<feature type="non-terminal residue" evidence="7">
    <location>
        <position position="1"/>
    </location>
</feature>
<dbReference type="PANTHER" id="PTHR24372">
    <property type="entry name" value="GLYCOPROTEIN HORMONE RECEPTOR"/>
    <property type="match status" value="1"/>
</dbReference>
<gene>
    <name evidence="7" type="ORF">BIW11_09121</name>
</gene>
<evidence type="ECO:0000256" key="6">
    <source>
        <dbReference type="SAM" id="MobiDB-lite"/>
    </source>
</evidence>
<evidence type="ECO:0000256" key="2">
    <source>
        <dbReference type="ARBA" id="ARBA00022475"/>
    </source>
</evidence>
<dbReference type="Gene3D" id="3.80.10.10">
    <property type="entry name" value="Ribonuclease Inhibitor"/>
    <property type="match status" value="1"/>
</dbReference>
<dbReference type="GO" id="GO:0005886">
    <property type="term" value="C:plasma membrane"/>
    <property type="evidence" value="ECO:0007669"/>
    <property type="project" value="UniProtKB-SubCell"/>
</dbReference>
<evidence type="ECO:0000256" key="1">
    <source>
        <dbReference type="ARBA" id="ARBA00004651"/>
    </source>
</evidence>
<evidence type="ECO:0000256" key="5">
    <source>
        <dbReference type="ARBA" id="ARBA00023224"/>
    </source>
</evidence>
<proteinExistence type="predicted"/>
<dbReference type="STRING" id="418985.A0A1V9XLN3"/>
<protein>
    <submittedName>
        <fullName evidence="7">Follicle-stimulating hormone receptor-like</fullName>
    </submittedName>
</protein>
<comment type="subcellular location">
    <subcellularLocation>
        <location evidence="1">Cell membrane</location>
        <topology evidence="1">Multi-pass membrane protein</topology>
    </subcellularLocation>
</comment>
<dbReference type="InterPro" id="IPR032675">
    <property type="entry name" value="LRR_dom_sf"/>
</dbReference>
<keyword evidence="2" id="KW-0472">Membrane</keyword>
<feature type="compositionally biased region" description="Basic residues" evidence="6">
    <location>
        <begin position="172"/>
        <end position="186"/>
    </location>
</feature>
<feature type="region of interest" description="Disordered" evidence="6">
    <location>
        <begin position="121"/>
        <end position="148"/>
    </location>
</feature>
<reference evidence="7 8" key="1">
    <citation type="journal article" date="2017" name="Gigascience">
        <title>Draft genome of the honey bee ectoparasitic mite, Tropilaelaps mercedesae, is shaped by the parasitic life history.</title>
        <authorList>
            <person name="Dong X."/>
            <person name="Armstrong S.D."/>
            <person name="Xia D."/>
            <person name="Makepeace B.L."/>
            <person name="Darby A.C."/>
            <person name="Kadowaki T."/>
        </authorList>
    </citation>
    <scope>NUCLEOTIDE SEQUENCE [LARGE SCALE GENOMIC DNA]</scope>
    <source>
        <strain evidence="7">Wuxi-XJTLU</strain>
    </source>
</reference>
<evidence type="ECO:0000313" key="8">
    <source>
        <dbReference type="Proteomes" id="UP000192247"/>
    </source>
</evidence>
<dbReference type="GO" id="GO:0008528">
    <property type="term" value="F:G protein-coupled peptide receptor activity"/>
    <property type="evidence" value="ECO:0007669"/>
    <property type="project" value="TreeGrafter"/>
</dbReference>
<dbReference type="Proteomes" id="UP000192247">
    <property type="component" value="Unassembled WGS sequence"/>
</dbReference>
<dbReference type="GO" id="GO:0007189">
    <property type="term" value="P:adenylate cyclase-activating G protein-coupled receptor signaling pathway"/>
    <property type="evidence" value="ECO:0007669"/>
    <property type="project" value="TreeGrafter"/>
</dbReference>
<feature type="non-terminal residue" evidence="7">
    <location>
        <position position="253"/>
    </location>
</feature>
<keyword evidence="2" id="KW-1003">Cell membrane</keyword>